<dbReference type="CDD" id="cd02009">
    <property type="entry name" value="TPP_SHCHC_synthase"/>
    <property type="match status" value="1"/>
</dbReference>
<dbReference type="Proteomes" id="UP000271708">
    <property type="component" value="Chromosome"/>
</dbReference>
<evidence type="ECO:0000256" key="4">
    <source>
        <dbReference type="ARBA" id="ARBA00023052"/>
    </source>
</evidence>
<name>A0A650GDV1_9MICO</name>
<dbReference type="NCBIfam" id="TIGR00173">
    <property type="entry name" value="menD"/>
    <property type="match status" value="1"/>
</dbReference>
<keyword evidence="5 6" id="KW-0464">Manganese</keyword>
<evidence type="ECO:0000256" key="2">
    <source>
        <dbReference type="ARBA" id="ARBA00022723"/>
    </source>
</evidence>
<evidence type="ECO:0000256" key="1">
    <source>
        <dbReference type="ARBA" id="ARBA00022679"/>
    </source>
</evidence>
<comment type="pathway">
    <text evidence="6">Quinol/quinone metabolism; menaquinone biosynthesis.</text>
</comment>
<accession>A0A650GDV1</accession>
<protein>
    <recommendedName>
        <fullName evidence="6">2-succinyl-5-enolpyruvyl-6-hydroxy-3-cyclohexene-1-carboxylate synthase</fullName>
        <shortName evidence="6">SEPHCHC synthase</shortName>
        <ecNumber evidence="6">2.2.1.9</ecNumber>
    </recommendedName>
    <alternativeName>
        <fullName evidence="6">Menaquinone biosynthesis protein MenD</fullName>
    </alternativeName>
</protein>
<dbReference type="AlphaFoldDB" id="A0A650GDV1"/>
<dbReference type="Pfam" id="PF02776">
    <property type="entry name" value="TPP_enzyme_N"/>
    <property type="match status" value="1"/>
</dbReference>
<sequence>MQPTPPATVAARALLDELVRLGLRHLVLSPGSRSAPLAYAAQQLDREGRLRLHVRVDERAAGFLALGLAKVSRVPAAVVTTSGTAVANLHPAVLEAHHGEVPLLVLSADRPPELRGVGANQATDQPGLLDHRHCRLVVDVETPSADRLAAQVRALRSTAARAVAAATGALGGDPGPVHLDLPYRDPLAPPVGGPWLPDDCAGRPDGRPWVALPTVTAPTGGGEGGTADLVAPRTLAVVGDLATRGQRDAALAWAGAHDVPVLAETGPGAADAPTLLPHGALALAAADWVEAHRPERLVLVGRTTLGRSVAALARDPRTEVHVVSTVPRWADPTHEAAGVHPFATLAERSGPRADPTWARDWADLGRRVEEALVELPGGSHDRLTTGAEVVRVVDEALPTGARLFLGSSSVARDHQLVARPRVDVDVVVSRGLAGIDGCVSTAAGLALADPGVPTYAAVGDLTFLHDSGALLVGPSEPVPDLTVVVLDDRGGSIFATLEYGAKELEDDFERVFATPTGTDVAALARAHGWPATTVTTPDELRAALAPAPGLRVVVVPLDLGDRRATGLAVAERLRALG</sequence>
<keyword evidence="1 6" id="KW-0808">Transferase</keyword>
<dbReference type="PANTHER" id="PTHR42916:SF1">
    <property type="entry name" value="PROTEIN PHYLLO, CHLOROPLASTIC"/>
    <property type="match status" value="1"/>
</dbReference>
<dbReference type="GO" id="GO:0070204">
    <property type="term" value="F:2-succinyl-5-enolpyruvyl-6-hydroxy-3-cyclohexene-1-carboxylic-acid synthase activity"/>
    <property type="evidence" value="ECO:0007669"/>
    <property type="project" value="UniProtKB-UniRule"/>
</dbReference>
<dbReference type="UniPathway" id="UPA00079"/>
<dbReference type="InterPro" id="IPR011766">
    <property type="entry name" value="TPP_enzyme_TPP-bd"/>
</dbReference>
<comment type="pathway">
    <text evidence="6">Quinol/quinone metabolism; 1,4-dihydroxy-2-naphthoate biosynthesis; 1,4-dihydroxy-2-naphthoate from chorismate: step 2/7.</text>
</comment>
<dbReference type="SUPFAM" id="SSF52518">
    <property type="entry name" value="Thiamin diphosphate-binding fold (THDP-binding)"/>
    <property type="match status" value="2"/>
</dbReference>
<dbReference type="KEGG" id="jme:EEW87_16740"/>
<keyword evidence="4 6" id="KW-0786">Thiamine pyrophosphate</keyword>
<dbReference type="GO" id="GO:0009234">
    <property type="term" value="P:menaquinone biosynthetic process"/>
    <property type="evidence" value="ECO:0007669"/>
    <property type="project" value="UniProtKB-UniRule"/>
</dbReference>
<feature type="domain" description="Thiamine pyrophosphate enzyme TPP-binding" evidence="7">
    <location>
        <begin position="427"/>
        <end position="547"/>
    </location>
</feature>
<dbReference type="RefSeq" id="WP_123092303.1">
    <property type="nucleotide sequence ID" value="NZ_CP044548.2"/>
</dbReference>
<dbReference type="GO" id="GO:0030145">
    <property type="term" value="F:manganese ion binding"/>
    <property type="evidence" value="ECO:0007669"/>
    <property type="project" value="UniProtKB-UniRule"/>
</dbReference>
<evidence type="ECO:0000259" key="7">
    <source>
        <dbReference type="Pfam" id="PF02775"/>
    </source>
</evidence>
<comment type="similarity">
    <text evidence="6">Belongs to the TPP enzyme family. MenD subfamily.</text>
</comment>
<keyword evidence="3 6" id="KW-0460">Magnesium</keyword>
<evidence type="ECO:0000256" key="5">
    <source>
        <dbReference type="ARBA" id="ARBA00023211"/>
    </source>
</evidence>
<evidence type="ECO:0000256" key="6">
    <source>
        <dbReference type="HAMAP-Rule" id="MF_01659"/>
    </source>
</evidence>
<dbReference type="GO" id="GO:0030976">
    <property type="term" value="F:thiamine pyrophosphate binding"/>
    <property type="evidence" value="ECO:0007669"/>
    <property type="project" value="UniProtKB-UniRule"/>
</dbReference>
<dbReference type="PIRSF" id="PIRSF004983">
    <property type="entry name" value="MenD"/>
    <property type="match status" value="1"/>
</dbReference>
<keyword evidence="6" id="KW-0474">Menaquinone biosynthesis</keyword>
<dbReference type="Pfam" id="PF02775">
    <property type="entry name" value="TPP_enzyme_C"/>
    <property type="match status" value="1"/>
</dbReference>
<dbReference type="GeneID" id="59161986"/>
<dbReference type="InterPro" id="IPR004433">
    <property type="entry name" value="MenaQ_synth_MenD"/>
</dbReference>
<evidence type="ECO:0000259" key="8">
    <source>
        <dbReference type="Pfam" id="PF02776"/>
    </source>
</evidence>
<dbReference type="InterPro" id="IPR012001">
    <property type="entry name" value="Thiamin_PyroP_enz_TPP-bd_dom"/>
</dbReference>
<evidence type="ECO:0000256" key="3">
    <source>
        <dbReference type="ARBA" id="ARBA00022842"/>
    </source>
</evidence>
<proteinExistence type="inferred from homology"/>
<gene>
    <name evidence="6 9" type="primary">menD</name>
    <name evidence="9" type="ORF">EEW87_16740</name>
</gene>
<dbReference type="PANTHER" id="PTHR42916">
    <property type="entry name" value="2-SUCCINYL-5-ENOLPYRUVYL-6-HYDROXY-3-CYCLOHEXENE-1-CARBOXYLATE SYNTHASE"/>
    <property type="match status" value="1"/>
</dbReference>
<comment type="cofactor">
    <cofactor evidence="6">
        <name>Mg(2+)</name>
        <dbReference type="ChEBI" id="CHEBI:18420"/>
    </cofactor>
    <cofactor evidence="6">
        <name>Mn(2+)</name>
        <dbReference type="ChEBI" id="CHEBI:29035"/>
    </cofactor>
</comment>
<evidence type="ECO:0000313" key="10">
    <source>
        <dbReference type="Proteomes" id="UP000271708"/>
    </source>
</evidence>
<evidence type="ECO:0000313" key="9">
    <source>
        <dbReference type="EMBL" id="QGX08483.1"/>
    </source>
</evidence>
<reference evidence="9 10" key="1">
    <citation type="submission" date="2019-09" db="EMBL/GenBank/DDBJ databases">
        <title>Complete Genome Sequence of Janibacter melonis M714 with both human health impact and industrial applications.</title>
        <authorList>
            <person name="Jin M."/>
            <person name="Zhao Q.R."/>
        </authorList>
    </citation>
    <scope>NUCLEOTIDE SEQUENCE [LARGE SCALE GENOMIC DNA]</scope>
    <source>
        <strain evidence="9 10">M714</strain>
    </source>
</reference>
<dbReference type="UniPathway" id="UPA01057">
    <property type="reaction ID" value="UER00164"/>
</dbReference>
<comment type="cofactor">
    <cofactor evidence="6">
        <name>thiamine diphosphate</name>
        <dbReference type="ChEBI" id="CHEBI:58937"/>
    </cofactor>
    <text evidence="6">Binds 1 thiamine pyrophosphate per subunit.</text>
</comment>
<dbReference type="GO" id="GO:0000287">
    <property type="term" value="F:magnesium ion binding"/>
    <property type="evidence" value="ECO:0007669"/>
    <property type="project" value="UniProtKB-UniRule"/>
</dbReference>
<comment type="subunit">
    <text evidence="6">Homodimer.</text>
</comment>
<dbReference type="HAMAP" id="MF_01659">
    <property type="entry name" value="MenD"/>
    <property type="match status" value="1"/>
</dbReference>
<comment type="catalytic activity">
    <reaction evidence="6">
        <text>isochorismate + 2-oxoglutarate + H(+) = 5-enolpyruvoyl-6-hydroxy-2-succinyl-cyclohex-3-ene-1-carboxylate + CO2</text>
        <dbReference type="Rhea" id="RHEA:25593"/>
        <dbReference type="ChEBI" id="CHEBI:15378"/>
        <dbReference type="ChEBI" id="CHEBI:16526"/>
        <dbReference type="ChEBI" id="CHEBI:16810"/>
        <dbReference type="ChEBI" id="CHEBI:29780"/>
        <dbReference type="ChEBI" id="CHEBI:58818"/>
        <dbReference type="EC" id="2.2.1.9"/>
    </reaction>
</comment>
<dbReference type="InterPro" id="IPR029061">
    <property type="entry name" value="THDP-binding"/>
</dbReference>
<feature type="domain" description="Thiamine pyrophosphate enzyme N-terminal TPP-binding" evidence="8">
    <location>
        <begin position="10"/>
        <end position="125"/>
    </location>
</feature>
<dbReference type="EMBL" id="CP044548">
    <property type="protein sequence ID" value="QGX08483.1"/>
    <property type="molecule type" value="Genomic_DNA"/>
</dbReference>
<organism evidence="9 10">
    <name type="scientific">Janibacter melonis</name>
    <dbReference type="NCBI Taxonomy" id="262209"/>
    <lineage>
        <taxon>Bacteria</taxon>
        <taxon>Bacillati</taxon>
        <taxon>Actinomycetota</taxon>
        <taxon>Actinomycetes</taxon>
        <taxon>Micrococcales</taxon>
        <taxon>Intrasporangiaceae</taxon>
        <taxon>Janibacter</taxon>
    </lineage>
</organism>
<dbReference type="CDD" id="cd07037">
    <property type="entry name" value="TPP_PYR_MenD"/>
    <property type="match status" value="1"/>
</dbReference>
<comment type="function">
    <text evidence="6">Catalyzes the thiamine diphosphate-dependent decarboxylation of 2-oxoglutarate and the subsequent addition of the resulting succinic semialdehyde-thiamine pyrophosphate anion to isochorismate to yield 2-succinyl-5-enolpyruvyl-6-hydroxy-3-cyclohexene-1-carboxylate (SEPHCHC).</text>
</comment>
<keyword evidence="2 6" id="KW-0479">Metal-binding</keyword>
<dbReference type="Gene3D" id="3.40.50.970">
    <property type="match status" value="2"/>
</dbReference>
<dbReference type="Gene3D" id="3.40.50.1220">
    <property type="entry name" value="TPP-binding domain"/>
    <property type="match status" value="1"/>
</dbReference>
<dbReference type="EC" id="2.2.1.9" evidence="6"/>